<feature type="chain" id="PRO_5011987989" evidence="1">
    <location>
        <begin position="29"/>
        <end position="158"/>
    </location>
</feature>
<protein>
    <submittedName>
        <fullName evidence="2">Uncharacterized protein</fullName>
    </submittedName>
</protein>
<name>A0A1Y1MYN0_PHOPY</name>
<feature type="signal peptide" evidence="1">
    <location>
        <begin position="1"/>
        <end position="28"/>
    </location>
</feature>
<evidence type="ECO:0000313" key="2">
    <source>
        <dbReference type="EMBL" id="JAV89066.1"/>
    </source>
</evidence>
<sequence length="158" mass="16243">MFRTGLVVATRPVVIVFSILLEVEAASGEDDAVDTAGAEDLGVSRGVEEGPVNLLDGAVDGAMDELVEEKEEEKEERSSFGNILEEDTGVTLEEEDSETVSCLVEDVPEGVDSGAWEVVEGLAGVGLGEVELVGLTGGIMDGEGVDGSGVLAGEGTEE</sequence>
<proteinExistence type="predicted"/>
<keyword evidence="1" id="KW-0732">Signal</keyword>
<evidence type="ECO:0000256" key="1">
    <source>
        <dbReference type="SAM" id="SignalP"/>
    </source>
</evidence>
<reference evidence="2" key="1">
    <citation type="journal article" date="2016" name="Sci. Rep.">
        <title>Molecular characterization of firefly nuptial gifts: a multi-omics approach sheds light on postcopulatory sexual selection.</title>
        <authorList>
            <person name="Al-Wathiqui N."/>
            <person name="Fallon T.R."/>
            <person name="South A."/>
            <person name="Weng J.K."/>
            <person name="Lewis S.M."/>
        </authorList>
    </citation>
    <scope>NUCLEOTIDE SEQUENCE</scope>
</reference>
<dbReference type="EMBL" id="GEZM01021237">
    <property type="protein sequence ID" value="JAV89066.1"/>
    <property type="molecule type" value="Transcribed_RNA"/>
</dbReference>
<accession>A0A1Y1MYN0</accession>
<organism evidence="2">
    <name type="scientific">Photinus pyralis</name>
    <name type="common">Common eastern firefly</name>
    <name type="synonym">Lampyris pyralis</name>
    <dbReference type="NCBI Taxonomy" id="7054"/>
    <lineage>
        <taxon>Eukaryota</taxon>
        <taxon>Metazoa</taxon>
        <taxon>Ecdysozoa</taxon>
        <taxon>Arthropoda</taxon>
        <taxon>Hexapoda</taxon>
        <taxon>Insecta</taxon>
        <taxon>Pterygota</taxon>
        <taxon>Neoptera</taxon>
        <taxon>Endopterygota</taxon>
        <taxon>Coleoptera</taxon>
        <taxon>Polyphaga</taxon>
        <taxon>Elateriformia</taxon>
        <taxon>Elateroidea</taxon>
        <taxon>Lampyridae</taxon>
        <taxon>Lampyrinae</taxon>
        <taxon>Photinus</taxon>
    </lineage>
</organism>
<dbReference type="AlphaFoldDB" id="A0A1Y1MYN0"/>